<accession>B0W6K5</accession>
<evidence type="ECO:0000313" key="17">
    <source>
        <dbReference type="EnsemblMetazoa" id="CPIJ002756-PA"/>
    </source>
</evidence>
<keyword evidence="5 11" id="KW-0862">Zinc</keyword>
<evidence type="ECO:0000256" key="10">
    <source>
        <dbReference type="ARBA" id="ARBA00023242"/>
    </source>
</evidence>
<dbReference type="OrthoDB" id="5915660at2759"/>
<feature type="compositionally biased region" description="Basic and acidic residues" evidence="14">
    <location>
        <begin position="22"/>
        <end position="35"/>
    </location>
</feature>
<dbReference type="AlphaFoldDB" id="B0W6K5"/>
<keyword evidence="18" id="KW-1185">Reference proteome</keyword>
<evidence type="ECO:0000313" key="16">
    <source>
        <dbReference type="EMBL" id="EDS36679.1"/>
    </source>
</evidence>
<dbReference type="KEGG" id="cqu:CpipJ_CPIJ002756"/>
<evidence type="ECO:0000256" key="5">
    <source>
        <dbReference type="ARBA" id="ARBA00022833"/>
    </source>
</evidence>
<dbReference type="GO" id="GO:0005634">
    <property type="term" value="C:nucleus"/>
    <property type="evidence" value="ECO:0007669"/>
    <property type="project" value="UniProtKB-SubCell"/>
</dbReference>
<dbReference type="CDD" id="cd08367">
    <property type="entry name" value="P53"/>
    <property type="match status" value="1"/>
</dbReference>
<evidence type="ECO:0000256" key="3">
    <source>
        <dbReference type="ARBA" id="ARBA00022703"/>
    </source>
</evidence>
<feature type="compositionally biased region" description="Polar residues" evidence="14">
    <location>
        <begin position="253"/>
        <end position="262"/>
    </location>
</feature>
<dbReference type="VEuPathDB" id="VectorBase:CPIJ002756"/>
<feature type="binding site" evidence="11">
    <location>
        <position position="122"/>
    </location>
    <ligand>
        <name>Zn(2+)</name>
        <dbReference type="ChEBI" id="CHEBI:29105"/>
    </ligand>
</feature>
<comment type="subcellular location">
    <subcellularLocation>
        <location evidence="1">Nucleus</location>
    </subcellularLocation>
</comment>
<gene>
    <name evidence="17" type="primary">6033950</name>
    <name evidence="16" type="ORF">CpipJ_CPIJ002756</name>
</gene>
<dbReference type="STRING" id="7176.B0W6K5"/>
<evidence type="ECO:0000256" key="4">
    <source>
        <dbReference type="ARBA" id="ARBA00022723"/>
    </source>
</evidence>
<dbReference type="VEuPathDB" id="VectorBase:CQUJHB014847"/>
<evidence type="ECO:0000256" key="9">
    <source>
        <dbReference type="ARBA" id="ARBA00023163"/>
    </source>
</evidence>
<dbReference type="Gene3D" id="2.60.40.720">
    <property type="match status" value="1"/>
</dbReference>
<evidence type="ECO:0000256" key="12">
    <source>
        <dbReference type="PIRSR" id="PIRSR602117-2"/>
    </source>
</evidence>
<comment type="similarity">
    <text evidence="2">Belongs to the p53 family.</text>
</comment>
<evidence type="ECO:0000256" key="6">
    <source>
        <dbReference type="ARBA" id="ARBA00023015"/>
    </source>
</evidence>
<evidence type="ECO:0000256" key="11">
    <source>
        <dbReference type="PIRSR" id="PIRSR602117-1"/>
    </source>
</evidence>
<comment type="cofactor">
    <cofactor evidence="11">
        <name>Zn(2+)</name>
        <dbReference type="ChEBI" id="CHEBI:29105"/>
    </cofactor>
    <text evidence="11">Binds 1 zinc ion per subunit.</text>
</comment>
<dbReference type="GO" id="GO:0000981">
    <property type="term" value="F:DNA-binding transcription factor activity, RNA polymerase II-specific"/>
    <property type="evidence" value="ECO:0007669"/>
    <property type="project" value="TreeGrafter"/>
</dbReference>
<feature type="cross-link" description="Glycyl lysine isopeptide (Lys-Gly) (interchain with G-Cter in ubiquitin)" evidence="13">
    <location>
        <position position="231"/>
    </location>
</feature>
<dbReference type="Pfam" id="PF00870">
    <property type="entry name" value="P53"/>
    <property type="match status" value="1"/>
</dbReference>
<sequence length="344" mass="38690">MAEQERSPLLTQQDPMLASSSSKEDQSLEASHENVHPLESDTALLLEEFPEKSVKFKVKLDITGKGDSYEISDALDRIYTSTDRSITFDIVYKPEHGSNLSVRIMLVGSNLLHHPLARCSYHRKGDNTTFKDHVVRHKDASAEYVGTATGMLYPERLAILVPLDQSGLKSITLDFVCLNSCHKIRKLKLALVFTLEDQDDKKIVGRQIFHLQVSKNFKRDMEVAEKGPPSKRPATELPDDTASPNKQSHREQSTSAQPSSSRIPAARSTEERPDSIAMNLNLPHSAAQEFLQYSRQFFEAKLYRANEQEKSELLPCLDNICKVLEPSFLVCTTTQLSLRVSDFG</sequence>
<feature type="binding site" evidence="11">
    <location>
        <position position="177"/>
    </location>
    <ligand>
        <name>Zn(2+)</name>
        <dbReference type="ChEBI" id="CHEBI:29105"/>
    </ligand>
</feature>
<dbReference type="GO" id="GO:0000978">
    <property type="term" value="F:RNA polymerase II cis-regulatory region sequence-specific DNA binding"/>
    <property type="evidence" value="ECO:0007669"/>
    <property type="project" value="TreeGrafter"/>
</dbReference>
<evidence type="ECO:0000256" key="14">
    <source>
        <dbReference type="SAM" id="MobiDB-lite"/>
    </source>
</evidence>
<dbReference type="GO" id="GO:0006915">
    <property type="term" value="P:apoptotic process"/>
    <property type="evidence" value="ECO:0007669"/>
    <property type="project" value="UniProtKB-KW"/>
</dbReference>
<dbReference type="Proteomes" id="UP000002320">
    <property type="component" value="Unassembled WGS sequence"/>
</dbReference>
<keyword evidence="6" id="KW-0805">Transcription regulation</keyword>
<dbReference type="HOGENOM" id="CLU_807127_0_0_1"/>
<dbReference type="GO" id="GO:0046872">
    <property type="term" value="F:metal ion binding"/>
    <property type="evidence" value="ECO:0007669"/>
    <property type="project" value="UniProtKB-KW"/>
</dbReference>
<feature type="site" description="Interaction with DNA" evidence="12">
    <location>
        <position position="65"/>
    </location>
</feature>
<keyword evidence="7" id="KW-0238">DNA-binding</keyword>
<protein>
    <recommendedName>
        <fullName evidence="15">p53 DNA-binding domain-containing protein</fullName>
    </recommendedName>
</protein>
<organism>
    <name type="scientific">Culex quinquefasciatus</name>
    <name type="common">Southern house mosquito</name>
    <name type="synonym">Culex pungens</name>
    <dbReference type="NCBI Taxonomy" id="7176"/>
    <lineage>
        <taxon>Eukaryota</taxon>
        <taxon>Metazoa</taxon>
        <taxon>Ecdysozoa</taxon>
        <taxon>Arthropoda</taxon>
        <taxon>Hexapoda</taxon>
        <taxon>Insecta</taxon>
        <taxon>Pterygota</taxon>
        <taxon>Neoptera</taxon>
        <taxon>Endopterygota</taxon>
        <taxon>Diptera</taxon>
        <taxon>Nematocera</taxon>
        <taxon>Culicoidea</taxon>
        <taxon>Culicidae</taxon>
        <taxon>Culicinae</taxon>
        <taxon>Culicini</taxon>
        <taxon>Culex</taxon>
        <taxon>Culex</taxon>
    </lineage>
</organism>
<feature type="region of interest" description="Disordered" evidence="14">
    <location>
        <begin position="220"/>
        <end position="272"/>
    </location>
</feature>
<keyword evidence="3" id="KW-0053">Apoptosis</keyword>
<dbReference type="InterPro" id="IPR012346">
    <property type="entry name" value="p53/RUNT-type_TF_DNA-bd_sf"/>
</dbReference>
<name>B0W6K5_CULQU</name>
<dbReference type="InterPro" id="IPR008967">
    <property type="entry name" value="p53-like_TF_DNA-bd_sf"/>
</dbReference>
<dbReference type="EMBL" id="DS231848">
    <property type="protein sequence ID" value="EDS36679.1"/>
    <property type="molecule type" value="Genomic_DNA"/>
</dbReference>
<dbReference type="InParanoid" id="B0W6K5"/>
<evidence type="ECO:0000256" key="2">
    <source>
        <dbReference type="ARBA" id="ARBA00006167"/>
    </source>
</evidence>
<dbReference type="SUPFAM" id="SSF49417">
    <property type="entry name" value="p53-like transcription factors"/>
    <property type="match status" value="1"/>
</dbReference>
<feature type="domain" description="p53 DNA-binding" evidence="15">
    <location>
        <begin position="47"/>
        <end position="226"/>
    </location>
</feature>
<dbReference type="EnsemblMetazoa" id="CPIJ002756-RA">
    <property type="protein sequence ID" value="CPIJ002756-PA"/>
    <property type="gene ID" value="CPIJ002756"/>
</dbReference>
<evidence type="ECO:0000313" key="18">
    <source>
        <dbReference type="Proteomes" id="UP000002320"/>
    </source>
</evidence>
<keyword evidence="8" id="KW-0010">Activator</keyword>
<reference evidence="17" key="2">
    <citation type="submission" date="2020-05" db="UniProtKB">
        <authorList>
            <consortium name="EnsemblMetazoa"/>
        </authorList>
    </citation>
    <scope>IDENTIFICATION</scope>
    <source>
        <strain evidence="17">JHB</strain>
    </source>
</reference>
<evidence type="ECO:0000256" key="13">
    <source>
        <dbReference type="PIRSR" id="PIRSR602117-3"/>
    </source>
</evidence>
<keyword evidence="4 11" id="KW-0479">Metal-binding</keyword>
<dbReference type="PANTHER" id="PTHR11447:SF16">
    <property type="entry name" value="P53 PROTEIN LONG FORM VARIANT 1"/>
    <property type="match status" value="1"/>
</dbReference>
<dbReference type="PANTHER" id="PTHR11447">
    <property type="entry name" value="CELLULAR TUMOR ANTIGEN P53"/>
    <property type="match status" value="1"/>
</dbReference>
<feature type="binding site" evidence="11">
    <location>
        <position position="119"/>
    </location>
    <ligand>
        <name>Zn(2+)</name>
        <dbReference type="ChEBI" id="CHEBI:29105"/>
    </ligand>
</feature>
<reference evidence="16" key="1">
    <citation type="submission" date="2007-03" db="EMBL/GenBank/DDBJ databases">
        <title>Annotation of Culex pipiens quinquefasciatus.</title>
        <authorList>
            <consortium name="The Broad Institute Genome Sequencing Platform"/>
            <person name="Atkinson P.W."/>
            <person name="Hemingway J."/>
            <person name="Christensen B.M."/>
            <person name="Higgs S."/>
            <person name="Kodira C."/>
            <person name="Hannick L."/>
            <person name="Megy K."/>
            <person name="O'Leary S."/>
            <person name="Pearson M."/>
            <person name="Haas B.J."/>
            <person name="Mauceli E."/>
            <person name="Wortman J.R."/>
            <person name="Lee N.H."/>
            <person name="Guigo R."/>
            <person name="Stanke M."/>
            <person name="Alvarado L."/>
            <person name="Amedeo P."/>
            <person name="Antoine C.H."/>
            <person name="Arensburger P."/>
            <person name="Bidwell S.L."/>
            <person name="Crawford M."/>
            <person name="Camaro F."/>
            <person name="Devon K."/>
            <person name="Engels R."/>
            <person name="Hammond M."/>
            <person name="Howarth C."/>
            <person name="Koehrsen M."/>
            <person name="Lawson D."/>
            <person name="Montgomery P."/>
            <person name="Nene V."/>
            <person name="Nusbaum C."/>
            <person name="Puiu D."/>
            <person name="Romero-Severson J."/>
            <person name="Severson D.W."/>
            <person name="Shumway M."/>
            <person name="Sisk P."/>
            <person name="Stolte C."/>
            <person name="Zeng Q."/>
            <person name="Eisenstadt E."/>
            <person name="Fraser-Liggett C."/>
            <person name="Strausberg R."/>
            <person name="Galagan J."/>
            <person name="Birren B."/>
            <person name="Collins F.H."/>
        </authorList>
    </citation>
    <scope>NUCLEOTIDE SEQUENCE [LARGE SCALE GENOMIC DNA]</scope>
    <source>
        <strain evidence="16">JHB</strain>
    </source>
</reference>
<dbReference type="InterPro" id="IPR002117">
    <property type="entry name" value="p53_tumour_suppressor"/>
</dbReference>
<proteinExistence type="inferred from homology"/>
<keyword evidence="10" id="KW-0539">Nucleus</keyword>
<feature type="compositionally biased region" description="Polar residues" evidence="14">
    <location>
        <begin position="9"/>
        <end position="21"/>
    </location>
</feature>
<feature type="binding site" evidence="11">
    <location>
        <position position="181"/>
    </location>
    <ligand>
        <name>Zn(2+)</name>
        <dbReference type="ChEBI" id="CHEBI:29105"/>
    </ligand>
</feature>
<evidence type="ECO:0000256" key="8">
    <source>
        <dbReference type="ARBA" id="ARBA00023159"/>
    </source>
</evidence>
<evidence type="ECO:0000259" key="15">
    <source>
        <dbReference type="Pfam" id="PF00870"/>
    </source>
</evidence>
<evidence type="ECO:0000256" key="7">
    <source>
        <dbReference type="ARBA" id="ARBA00023125"/>
    </source>
</evidence>
<keyword evidence="9" id="KW-0804">Transcription</keyword>
<feature type="region of interest" description="Disordered" evidence="14">
    <location>
        <begin position="1"/>
        <end position="35"/>
    </location>
</feature>
<dbReference type="InterPro" id="IPR011615">
    <property type="entry name" value="p53_DNA-bd"/>
</dbReference>
<evidence type="ECO:0000256" key="1">
    <source>
        <dbReference type="ARBA" id="ARBA00004123"/>
    </source>
</evidence>